<name>A0A154V3C2_9MICO</name>
<dbReference type="CDD" id="cd01745">
    <property type="entry name" value="GATase1_2"/>
    <property type="match status" value="1"/>
</dbReference>
<dbReference type="Pfam" id="PF07722">
    <property type="entry name" value="Peptidase_C26"/>
    <property type="match status" value="1"/>
</dbReference>
<gene>
    <name evidence="1" type="ORF">AWH51_06180</name>
</gene>
<evidence type="ECO:0000313" key="2">
    <source>
        <dbReference type="Proteomes" id="UP000076218"/>
    </source>
</evidence>
<dbReference type="InterPro" id="IPR011697">
    <property type="entry name" value="Peptidase_C26"/>
</dbReference>
<dbReference type="PROSITE" id="PS51273">
    <property type="entry name" value="GATASE_TYPE_1"/>
    <property type="match status" value="1"/>
</dbReference>
<dbReference type="STRING" id="31965.AWH51_06180"/>
<dbReference type="InterPro" id="IPR029062">
    <property type="entry name" value="Class_I_gatase-like"/>
</dbReference>
<dbReference type="PANTHER" id="PTHR43235">
    <property type="entry name" value="GLUTAMINE AMIDOTRANSFERASE PB2B2.05-RELATED"/>
    <property type="match status" value="1"/>
</dbReference>
<dbReference type="RefSeq" id="WP_063070884.1">
    <property type="nucleotide sequence ID" value="NZ_LQXA01000019.1"/>
</dbReference>
<proteinExistence type="predicted"/>
<evidence type="ECO:0000313" key="1">
    <source>
        <dbReference type="EMBL" id="KZC95644.1"/>
    </source>
</evidence>
<dbReference type="AlphaFoldDB" id="A0A154V3C2"/>
<organism evidence="1 2">
    <name type="scientific">Clavibacter tessellarius</name>
    <dbReference type="NCBI Taxonomy" id="31965"/>
    <lineage>
        <taxon>Bacteria</taxon>
        <taxon>Bacillati</taxon>
        <taxon>Actinomycetota</taxon>
        <taxon>Actinomycetes</taxon>
        <taxon>Micrococcales</taxon>
        <taxon>Microbacteriaceae</taxon>
        <taxon>Clavibacter</taxon>
    </lineage>
</organism>
<dbReference type="Proteomes" id="UP000076218">
    <property type="component" value="Unassembled WGS sequence"/>
</dbReference>
<dbReference type="GO" id="GO:0005829">
    <property type="term" value="C:cytosol"/>
    <property type="evidence" value="ECO:0007669"/>
    <property type="project" value="TreeGrafter"/>
</dbReference>
<dbReference type="SUPFAM" id="SSF52317">
    <property type="entry name" value="Class I glutamine amidotransferase-like"/>
    <property type="match status" value="1"/>
</dbReference>
<sequence>MTSGTAGRPPLVGVVVGRQRAAFGAWDLVADVADARYADGVARHGGLPVLVPLAPGEGSADDLVRRLDGLLLTGGPDIDPARYGAAADPRTGEPERRRDDAELHLVAAALRRRLPVLAVCRGAQLLAVAGGGTLHQHIERDAGGDEHLVAPGVLGSTRISLAPGSRVHEALGPEARVRCHHHQSIATTGPGLRVTATTADGLVEAVERPREDGFVVGVQWHPEADASSSGLLAAFVDAARGAPRRRP</sequence>
<dbReference type="OrthoDB" id="9813383at2"/>
<protein>
    <submittedName>
        <fullName evidence="1">Uncharacterized protein</fullName>
    </submittedName>
</protein>
<dbReference type="GO" id="GO:0006598">
    <property type="term" value="P:polyamine catabolic process"/>
    <property type="evidence" value="ECO:0007669"/>
    <property type="project" value="TreeGrafter"/>
</dbReference>
<dbReference type="Gene3D" id="3.40.50.880">
    <property type="match status" value="1"/>
</dbReference>
<dbReference type="GO" id="GO:0033969">
    <property type="term" value="F:gamma-glutamyl-gamma-aminobutyrate hydrolase activity"/>
    <property type="evidence" value="ECO:0007669"/>
    <property type="project" value="TreeGrafter"/>
</dbReference>
<comment type="caution">
    <text evidence="1">The sequence shown here is derived from an EMBL/GenBank/DDBJ whole genome shotgun (WGS) entry which is preliminary data.</text>
</comment>
<accession>A0A154V3C2</accession>
<dbReference type="InterPro" id="IPR044668">
    <property type="entry name" value="PuuD-like"/>
</dbReference>
<reference evidence="1 2" key="1">
    <citation type="submission" date="2016-01" db="EMBL/GenBank/DDBJ databases">
        <title>Draft genome sequence of Clavibacter michiganensis subsp. tessellarius DOAB 609.</title>
        <authorList>
            <person name="Tambong J.T."/>
        </authorList>
    </citation>
    <scope>NUCLEOTIDE SEQUENCE [LARGE SCALE GENOMIC DNA]</scope>
    <source>
        <strain evidence="1 2">DOAB 609</strain>
    </source>
</reference>
<dbReference type="PANTHER" id="PTHR43235:SF1">
    <property type="entry name" value="GLUTAMINE AMIDOTRANSFERASE PB2B2.05-RELATED"/>
    <property type="match status" value="1"/>
</dbReference>
<dbReference type="EMBL" id="LQXA01000019">
    <property type="protein sequence ID" value="KZC95644.1"/>
    <property type="molecule type" value="Genomic_DNA"/>
</dbReference>